<proteinExistence type="predicted"/>
<evidence type="ECO:0000256" key="1">
    <source>
        <dbReference type="SAM" id="MobiDB-lite"/>
    </source>
</evidence>
<protein>
    <submittedName>
        <fullName evidence="3">Uncharacterized protein</fullName>
    </submittedName>
</protein>
<keyword evidence="2" id="KW-0472">Membrane</keyword>
<keyword evidence="2" id="KW-1133">Transmembrane helix</keyword>
<sequence length="305" mass="33790">MSLLSGLGILLSLVFACLLLALVAELYYLLWWKKQRICRNGNRVGADYTNHTNKELFYLFCWDKPSSIINNPNSNTIVANPEANYHNDPDVEMGLASNKDMLLKALGEDGVESEIMRLHNLVGPPRFLFTINEETKEDLESDDGRSKGDRSRKGSRTRSLGDLVALENQNQSPFFSPLASPPLKVSSILLGSNNNNYDNPLFESSVEAELNRAGKRVVRFGYGSNYLQIIELCSGQSVVYTKLRGSSAAAAAAATASVRRCRIAWFEGRGVLVGHTRCYAYFPPEVLVAFGIDVLELAIVEMVED</sequence>
<reference evidence="3" key="1">
    <citation type="submission" date="2022-04" db="EMBL/GenBank/DDBJ databases">
        <title>Carnegiea gigantea Genome sequencing and assembly v2.</title>
        <authorList>
            <person name="Copetti D."/>
            <person name="Sanderson M.J."/>
            <person name="Burquez A."/>
            <person name="Wojciechowski M.F."/>
        </authorList>
    </citation>
    <scope>NUCLEOTIDE SEQUENCE</scope>
    <source>
        <strain evidence="3">SGP5-SGP5p</strain>
        <tissue evidence="3">Aerial part</tissue>
    </source>
</reference>
<dbReference type="OrthoDB" id="1707227at2759"/>
<evidence type="ECO:0000313" key="4">
    <source>
        <dbReference type="Proteomes" id="UP001153076"/>
    </source>
</evidence>
<organism evidence="3 4">
    <name type="scientific">Carnegiea gigantea</name>
    <dbReference type="NCBI Taxonomy" id="171969"/>
    <lineage>
        <taxon>Eukaryota</taxon>
        <taxon>Viridiplantae</taxon>
        <taxon>Streptophyta</taxon>
        <taxon>Embryophyta</taxon>
        <taxon>Tracheophyta</taxon>
        <taxon>Spermatophyta</taxon>
        <taxon>Magnoliopsida</taxon>
        <taxon>eudicotyledons</taxon>
        <taxon>Gunneridae</taxon>
        <taxon>Pentapetalae</taxon>
        <taxon>Caryophyllales</taxon>
        <taxon>Cactineae</taxon>
        <taxon>Cactaceae</taxon>
        <taxon>Cactoideae</taxon>
        <taxon>Echinocereeae</taxon>
        <taxon>Carnegiea</taxon>
    </lineage>
</organism>
<feature type="transmembrane region" description="Helical" evidence="2">
    <location>
        <begin position="6"/>
        <end position="30"/>
    </location>
</feature>
<comment type="caution">
    <text evidence="3">The sequence shown here is derived from an EMBL/GenBank/DDBJ whole genome shotgun (WGS) entry which is preliminary data.</text>
</comment>
<dbReference type="EMBL" id="JAKOGI010000205">
    <property type="protein sequence ID" value="KAJ8439891.1"/>
    <property type="molecule type" value="Genomic_DNA"/>
</dbReference>
<feature type="compositionally biased region" description="Basic and acidic residues" evidence="1">
    <location>
        <begin position="142"/>
        <end position="152"/>
    </location>
</feature>
<evidence type="ECO:0000313" key="3">
    <source>
        <dbReference type="EMBL" id="KAJ8439891.1"/>
    </source>
</evidence>
<gene>
    <name evidence="3" type="ORF">Cgig2_003957</name>
</gene>
<feature type="region of interest" description="Disordered" evidence="1">
    <location>
        <begin position="138"/>
        <end position="162"/>
    </location>
</feature>
<keyword evidence="2" id="KW-0812">Transmembrane</keyword>
<dbReference type="Proteomes" id="UP001153076">
    <property type="component" value="Unassembled WGS sequence"/>
</dbReference>
<dbReference type="AlphaFoldDB" id="A0A9Q1QFQ3"/>
<keyword evidence="4" id="KW-1185">Reference proteome</keyword>
<name>A0A9Q1QFQ3_9CARY</name>
<dbReference type="InterPro" id="IPR045884">
    <property type="entry name" value="At5g59350-like"/>
</dbReference>
<dbReference type="PANTHER" id="PTHR34054:SF2">
    <property type="entry name" value="EXPRESSED PROTEIN"/>
    <property type="match status" value="1"/>
</dbReference>
<dbReference type="PANTHER" id="PTHR34054">
    <property type="entry name" value="EXPRESSED PROTEIN"/>
    <property type="match status" value="1"/>
</dbReference>
<evidence type="ECO:0000256" key="2">
    <source>
        <dbReference type="SAM" id="Phobius"/>
    </source>
</evidence>
<accession>A0A9Q1QFQ3</accession>